<evidence type="ECO:0000256" key="3">
    <source>
        <dbReference type="ARBA" id="ARBA00022729"/>
    </source>
</evidence>
<sequence length="452" mass="51122">MKKVIFYIAVALLATGCRKYVEIDQIGTRTMTYTSDYRALMDNTGEMESVFGLQIYSCDDTRVLDANKQTQMTDINYNAYQWKSQYWSDTQADADWDKMYKTIYNSNLTLEGVLTSEKGTDADKKQIYAEAQVHRAFTYWVLVNTYAKQYDSTTAAADLGVPMVVSTNLYASLKRGSVQDAYDLILNDLLAAVAALPDLPDYNTRPSKAGAYAVLARVYLSVRQFDKARSYAEKALALQNGLLDLRNYQTSTASFPQRLNDPEVIFSKVSNGYYQGIQLDTALLTLLGTSDLRYKLFVRPGSFFGPAFTGYGYWRYTYTREYSKMYQGPNVPEMMLIVAEAAARSNDAGTAVSMINAIREKRFATTDYTAVSAANGAEAMQLVIAERRREFFGTGLRWFDQKRLNKDAAYQITITRDFKGVTTTLLPNSNRYVFPIANKYILLNPEIQQNPE</sequence>
<evidence type="ECO:0000256" key="5">
    <source>
        <dbReference type="ARBA" id="ARBA00023237"/>
    </source>
</evidence>
<feature type="repeat" description="TPR" evidence="6">
    <location>
        <begin position="209"/>
        <end position="242"/>
    </location>
</feature>
<dbReference type="InterPro" id="IPR033985">
    <property type="entry name" value="SusD-like_N"/>
</dbReference>
<dbReference type="InterPro" id="IPR012944">
    <property type="entry name" value="SusD_RagB_dom"/>
</dbReference>
<keyword evidence="4" id="KW-0472">Membrane</keyword>
<evidence type="ECO:0000313" key="10">
    <source>
        <dbReference type="Proteomes" id="UP000261174"/>
    </source>
</evidence>
<comment type="caution">
    <text evidence="9">The sequence shown here is derived from an EMBL/GenBank/DDBJ whole genome shotgun (WGS) entry which is preliminary data.</text>
</comment>
<dbReference type="SUPFAM" id="SSF48452">
    <property type="entry name" value="TPR-like"/>
    <property type="match status" value="1"/>
</dbReference>
<organism evidence="9 10">
    <name type="scientific">Chitinophaga silvisoli</name>
    <dbReference type="NCBI Taxonomy" id="2291814"/>
    <lineage>
        <taxon>Bacteria</taxon>
        <taxon>Pseudomonadati</taxon>
        <taxon>Bacteroidota</taxon>
        <taxon>Chitinophagia</taxon>
        <taxon>Chitinophagales</taxon>
        <taxon>Chitinophagaceae</taxon>
        <taxon>Chitinophaga</taxon>
    </lineage>
</organism>
<dbReference type="GO" id="GO:0009279">
    <property type="term" value="C:cell outer membrane"/>
    <property type="evidence" value="ECO:0007669"/>
    <property type="project" value="UniProtKB-SubCell"/>
</dbReference>
<evidence type="ECO:0000259" key="7">
    <source>
        <dbReference type="Pfam" id="PF07980"/>
    </source>
</evidence>
<keyword evidence="6" id="KW-0802">TPR repeat</keyword>
<reference evidence="9 10" key="1">
    <citation type="submission" date="2018-08" db="EMBL/GenBank/DDBJ databases">
        <title>Chitinophaga sp. K20C18050901, a novel bacterium isolated from forest soil.</title>
        <authorList>
            <person name="Wang C."/>
        </authorList>
    </citation>
    <scope>NUCLEOTIDE SEQUENCE [LARGE SCALE GENOMIC DNA]</scope>
    <source>
        <strain evidence="9 10">K20C18050901</strain>
    </source>
</reference>
<feature type="domain" description="RagB/SusD" evidence="7">
    <location>
        <begin position="333"/>
        <end position="451"/>
    </location>
</feature>
<name>A0A3E1NWI3_9BACT</name>
<proteinExistence type="inferred from homology"/>
<dbReference type="Pfam" id="PF07980">
    <property type="entry name" value="SusD_RagB"/>
    <property type="match status" value="1"/>
</dbReference>
<comment type="similarity">
    <text evidence="2">Belongs to the SusD family.</text>
</comment>
<dbReference type="EMBL" id="QTJV01000010">
    <property type="protein sequence ID" value="RFM32282.1"/>
    <property type="molecule type" value="Genomic_DNA"/>
</dbReference>
<evidence type="ECO:0000256" key="4">
    <source>
        <dbReference type="ARBA" id="ARBA00023136"/>
    </source>
</evidence>
<evidence type="ECO:0000256" key="1">
    <source>
        <dbReference type="ARBA" id="ARBA00004442"/>
    </source>
</evidence>
<comment type="subcellular location">
    <subcellularLocation>
        <location evidence="1">Cell outer membrane</location>
    </subcellularLocation>
</comment>
<dbReference type="RefSeq" id="WP_116856368.1">
    <property type="nucleotide sequence ID" value="NZ_QTJV01000010.1"/>
</dbReference>
<evidence type="ECO:0000256" key="2">
    <source>
        <dbReference type="ARBA" id="ARBA00006275"/>
    </source>
</evidence>
<keyword evidence="3" id="KW-0732">Signal</keyword>
<dbReference type="Gene3D" id="1.25.40.390">
    <property type="match status" value="1"/>
</dbReference>
<protein>
    <submittedName>
        <fullName evidence="9">RagB/SusD family nutrient uptake outer membrane protein</fullName>
    </submittedName>
</protein>
<dbReference type="AlphaFoldDB" id="A0A3E1NWI3"/>
<dbReference type="InterPro" id="IPR011990">
    <property type="entry name" value="TPR-like_helical_dom_sf"/>
</dbReference>
<keyword evidence="5" id="KW-0998">Cell outer membrane</keyword>
<dbReference type="InterPro" id="IPR019734">
    <property type="entry name" value="TPR_rpt"/>
</dbReference>
<feature type="domain" description="SusD-like N-terminal" evidence="8">
    <location>
        <begin position="68"/>
        <end position="220"/>
    </location>
</feature>
<gene>
    <name evidence="9" type="ORF">DXN04_26265</name>
</gene>
<dbReference type="Proteomes" id="UP000261174">
    <property type="component" value="Unassembled WGS sequence"/>
</dbReference>
<dbReference type="Pfam" id="PF14322">
    <property type="entry name" value="SusD-like_3"/>
    <property type="match status" value="1"/>
</dbReference>
<evidence type="ECO:0000313" key="9">
    <source>
        <dbReference type="EMBL" id="RFM32282.1"/>
    </source>
</evidence>
<dbReference type="OrthoDB" id="697229at2"/>
<dbReference type="PROSITE" id="PS51257">
    <property type="entry name" value="PROKAR_LIPOPROTEIN"/>
    <property type="match status" value="1"/>
</dbReference>
<evidence type="ECO:0000259" key="8">
    <source>
        <dbReference type="Pfam" id="PF14322"/>
    </source>
</evidence>
<keyword evidence="10" id="KW-1185">Reference proteome</keyword>
<evidence type="ECO:0000256" key="6">
    <source>
        <dbReference type="PROSITE-ProRule" id="PRU00339"/>
    </source>
</evidence>
<accession>A0A3E1NWI3</accession>
<dbReference type="PROSITE" id="PS50005">
    <property type="entry name" value="TPR"/>
    <property type="match status" value="1"/>
</dbReference>